<comment type="caution">
    <text evidence="1">The sequence shown here is derived from an EMBL/GenBank/DDBJ whole genome shotgun (WGS) entry which is preliminary data.</text>
</comment>
<dbReference type="Proteomes" id="UP001162162">
    <property type="component" value="Unassembled WGS sequence"/>
</dbReference>
<dbReference type="AlphaFoldDB" id="A0AAV8Z8N8"/>
<proteinExistence type="predicted"/>
<accession>A0AAV8Z8N8</accession>
<keyword evidence="2" id="KW-1185">Reference proteome</keyword>
<evidence type="ECO:0000313" key="2">
    <source>
        <dbReference type="Proteomes" id="UP001162162"/>
    </source>
</evidence>
<protein>
    <recommendedName>
        <fullName evidence="3">Protein kinase domain-containing protein</fullName>
    </recommendedName>
</protein>
<reference evidence="1" key="1">
    <citation type="journal article" date="2023" name="Insect Mol. Biol.">
        <title>Genome sequencing provides insights into the evolution of gene families encoding plant cell wall-degrading enzymes in longhorned beetles.</title>
        <authorList>
            <person name="Shin N.R."/>
            <person name="Okamura Y."/>
            <person name="Kirsch R."/>
            <person name="Pauchet Y."/>
        </authorList>
    </citation>
    <scope>NUCLEOTIDE SEQUENCE</scope>
    <source>
        <strain evidence="1">AMC_N1</strain>
    </source>
</reference>
<organism evidence="1 2">
    <name type="scientific">Aromia moschata</name>
    <dbReference type="NCBI Taxonomy" id="1265417"/>
    <lineage>
        <taxon>Eukaryota</taxon>
        <taxon>Metazoa</taxon>
        <taxon>Ecdysozoa</taxon>
        <taxon>Arthropoda</taxon>
        <taxon>Hexapoda</taxon>
        <taxon>Insecta</taxon>
        <taxon>Pterygota</taxon>
        <taxon>Neoptera</taxon>
        <taxon>Endopterygota</taxon>
        <taxon>Coleoptera</taxon>
        <taxon>Polyphaga</taxon>
        <taxon>Cucujiformia</taxon>
        <taxon>Chrysomeloidea</taxon>
        <taxon>Cerambycidae</taxon>
        <taxon>Cerambycinae</taxon>
        <taxon>Callichromatini</taxon>
        <taxon>Aromia</taxon>
    </lineage>
</organism>
<name>A0AAV8Z8N8_9CUCU</name>
<dbReference type="Gene3D" id="1.10.510.10">
    <property type="entry name" value="Transferase(Phosphotransferase) domain 1"/>
    <property type="match status" value="1"/>
</dbReference>
<dbReference type="EMBL" id="JAPWTK010000009">
    <property type="protein sequence ID" value="KAJ8960139.1"/>
    <property type="molecule type" value="Genomic_DNA"/>
</dbReference>
<sequence length="77" mass="8983">MRLLGKPAKHEWPEETVAIKWNSFDVINQVRIDQICPNICENAIDLIMSMLTFNPNKRITALEALNHPYFKEEPMNT</sequence>
<evidence type="ECO:0008006" key="3">
    <source>
        <dbReference type="Google" id="ProtNLM"/>
    </source>
</evidence>
<evidence type="ECO:0000313" key="1">
    <source>
        <dbReference type="EMBL" id="KAJ8960139.1"/>
    </source>
</evidence>
<dbReference type="InterPro" id="IPR011009">
    <property type="entry name" value="Kinase-like_dom_sf"/>
</dbReference>
<dbReference type="SUPFAM" id="SSF56112">
    <property type="entry name" value="Protein kinase-like (PK-like)"/>
    <property type="match status" value="1"/>
</dbReference>
<gene>
    <name evidence="1" type="ORF">NQ318_003858</name>
</gene>